<sequence>MVLESKIATRGEDETDQGCSGTAMHAVHAISPVCTTAPGIRTFLDLPMIVGRHVLG</sequence>
<evidence type="ECO:0000313" key="2">
    <source>
        <dbReference type="Proteomes" id="UP000466445"/>
    </source>
</evidence>
<name>A0A7I7SR80_9MYCO</name>
<protein>
    <recommendedName>
        <fullName evidence="3">Dihydrodipicolinate reductase</fullName>
    </recommendedName>
</protein>
<dbReference type="EMBL" id="AP022595">
    <property type="protein sequence ID" value="BBY59100.1"/>
    <property type="molecule type" value="Genomic_DNA"/>
</dbReference>
<gene>
    <name evidence="1" type="ORF">MSAR_22360</name>
</gene>
<reference evidence="1 2" key="1">
    <citation type="journal article" date="2019" name="Emerg. Microbes Infect.">
        <title>Comprehensive subspecies identification of 175 nontuberculous mycobacteria species based on 7547 genomic profiles.</title>
        <authorList>
            <person name="Matsumoto Y."/>
            <person name="Kinjo T."/>
            <person name="Motooka D."/>
            <person name="Nabeya D."/>
            <person name="Jung N."/>
            <person name="Uechi K."/>
            <person name="Horii T."/>
            <person name="Iida T."/>
            <person name="Fujita J."/>
            <person name="Nakamura S."/>
        </authorList>
    </citation>
    <scope>NUCLEOTIDE SEQUENCE [LARGE SCALE GENOMIC DNA]</scope>
    <source>
        <strain evidence="1 2">JCM 30395</strain>
    </source>
</reference>
<dbReference type="RefSeq" id="WP_235678139.1">
    <property type="nucleotide sequence ID" value="NZ_AP022595.1"/>
</dbReference>
<proteinExistence type="predicted"/>
<dbReference type="KEGG" id="msar:MSAR_22360"/>
<dbReference type="Proteomes" id="UP000466445">
    <property type="component" value="Chromosome"/>
</dbReference>
<accession>A0A7I7SR80</accession>
<organism evidence="1 2">
    <name type="scientific">Mycolicibacterium sarraceniae</name>
    <dbReference type="NCBI Taxonomy" id="1534348"/>
    <lineage>
        <taxon>Bacteria</taxon>
        <taxon>Bacillati</taxon>
        <taxon>Actinomycetota</taxon>
        <taxon>Actinomycetes</taxon>
        <taxon>Mycobacteriales</taxon>
        <taxon>Mycobacteriaceae</taxon>
        <taxon>Mycolicibacterium</taxon>
    </lineage>
</organism>
<dbReference type="AlphaFoldDB" id="A0A7I7SR80"/>
<evidence type="ECO:0008006" key="3">
    <source>
        <dbReference type="Google" id="ProtNLM"/>
    </source>
</evidence>
<evidence type="ECO:0000313" key="1">
    <source>
        <dbReference type="EMBL" id="BBY59100.1"/>
    </source>
</evidence>
<keyword evidence="2" id="KW-1185">Reference proteome</keyword>